<feature type="transmembrane region" description="Helical" evidence="10">
    <location>
        <begin position="159"/>
        <end position="185"/>
    </location>
</feature>
<feature type="transmembrane region" description="Helical" evidence="10">
    <location>
        <begin position="594"/>
        <end position="613"/>
    </location>
</feature>
<feature type="domain" description="NADH-Ubiquinone oxidoreductase (complex I) chain 5 N-terminal" evidence="12">
    <location>
        <begin position="65"/>
        <end position="109"/>
    </location>
</feature>
<dbReference type="RefSeq" id="WP_075006565.1">
    <property type="nucleotide sequence ID" value="NZ_FOAP01000005.1"/>
</dbReference>
<evidence type="ECO:0000259" key="13">
    <source>
        <dbReference type="Pfam" id="PF13244"/>
    </source>
</evidence>
<evidence type="ECO:0000259" key="12">
    <source>
        <dbReference type="Pfam" id="PF00662"/>
    </source>
</evidence>
<evidence type="ECO:0000256" key="7">
    <source>
        <dbReference type="ARBA" id="ARBA00023065"/>
    </source>
</evidence>
<feature type="transmembrane region" description="Helical" evidence="10">
    <location>
        <begin position="680"/>
        <end position="700"/>
    </location>
</feature>
<dbReference type="OrthoDB" id="9805769at2"/>
<evidence type="ECO:0000256" key="6">
    <source>
        <dbReference type="ARBA" id="ARBA00022989"/>
    </source>
</evidence>
<dbReference type="Pfam" id="PF13244">
    <property type="entry name" value="MbhD"/>
    <property type="match status" value="1"/>
</dbReference>
<evidence type="ECO:0000256" key="8">
    <source>
        <dbReference type="ARBA" id="ARBA00023136"/>
    </source>
</evidence>
<feature type="transmembrane region" description="Helical" evidence="10">
    <location>
        <begin position="618"/>
        <end position="639"/>
    </location>
</feature>
<evidence type="ECO:0000256" key="2">
    <source>
        <dbReference type="ARBA" id="ARBA00022448"/>
    </source>
</evidence>
<keyword evidence="2" id="KW-0813">Transport</keyword>
<dbReference type="InterPro" id="IPR025383">
    <property type="entry name" value="MrpA_C/MbhD"/>
</dbReference>
<dbReference type="GO" id="GO:0006811">
    <property type="term" value="P:monoatomic ion transport"/>
    <property type="evidence" value="ECO:0007669"/>
    <property type="project" value="UniProtKB-KW"/>
</dbReference>
<keyword evidence="6 10" id="KW-1133">Transmembrane helix</keyword>
<keyword evidence="7" id="KW-0406">Ion transport</keyword>
<proteinExistence type="predicted"/>
<dbReference type="PRINTS" id="PR01435">
    <property type="entry name" value="NPOXDRDTASE5"/>
</dbReference>
<dbReference type="Pfam" id="PF00662">
    <property type="entry name" value="Proton_antipo_N"/>
    <property type="match status" value="1"/>
</dbReference>
<evidence type="ECO:0000313" key="16">
    <source>
        <dbReference type="Proteomes" id="UP000182719"/>
    </source>
</evidence>
<keyword evidence="3" id="KW-0050">Antiport</keyword>
<feature type="transmembrane region" description="Helical" evidence="10">
    <location>
        <begin position="367"/>
        <end position="386"/>
    </location>
</feature>
<feature type="transmembrane region" description="Helical" evidence="10">
    <location>
        <begin position="30"/>
        <end position="51"/>
    </location>
</feature>
<dbReference type="InterPro" id="IPR046806">
    <property type="entry name" value="MrpA_C/MbhE"/>
</dbReference>
<name>A0A1H7PDX3_STIAU</name>
<dbReference type="EMBL" id="FOAP01000005">
    <property type="protein sequence ID" value="SEL33485.1"/>
    <property type="molecule type" value="Genomic_DNA"/>
</dbReference>
<dbReference type="GO" id="GO:0015297">
    <property type="term" value="F:antiporter activity"/>
    <property type="evidence" value="ECO:0007669"/>
    <property type="project" value="UniProtKB-KW"/>
</dbReference>
<dbReference type="InterPro" id="IPR001516">
    <property type="entry name" value="Proton_antipo_N"/>
</dbReference>
<evidence type="ECO:0000256" key="4">
    <source>
        <dbReference type="ARBA" id="ARBA00022475"/>
    </source>
</evidence>
<gene>
    <name evidence="15" type="ORF">SAMN05444354_105247</name>
</gene>
<dbReference type="PANTHER" id="PTHR43373:SF1">
    <property type="entry name" value="NA(+)_H(+) ANTIPORTER SUBUNIT A"/>
    <property type="match status" value="1"/>
</dbReference>
<dbReference type="Pfam" id="PF00361">
    <property type="entry name" value="Proton_antipo_M"/>
    <property type="match status" value="1"/>
</dbReference>
<dbReference type="GO" id="GO:0005886">
    <property type="term" value="C:plasma membrane"/>
    <property type="evidence" value="ECO:0007669"/>
    <property type="project" value="UniProtKB-SubCell"/>
</dbReference>
<feature type="transmembrane region" description="Helical" evidence="10">
    <location>
        <begin position="298"/>
        <end position="318"/>
    </location>
</feature>
<keyword evidence="16" id="KW-1185">Reference proteome</keyword>
<evidence type="ECO:0000256" key="10">
    <source>
        <dbReference type="SAM" id="Phobius"/>
    </source>
</evidence>
<dbReference type="AlphaFoldDB" id="A0A1H7PDX3"/>
<evidence type="ECO:0000313" key="15">
    <source>
        <dbReference type="EMBL" id="SEL33485.1"/>
    </source>
</evidence>
<protein>
    <submittedName>
        <fullName evidence="15">Multisubunit sodium/proton antiporter, MrpA subunit</fullName>
    </submittedName>
</protein>
<sequence length="763" mass="79427">MALLAILLTGFVTAPLAPLLVRVSRRGASVSLGFVPLGLTVWLASLVPQALSGTPPSFHLPWVPALEVALTLRADGLSLLMALLITGMGTLIVLYAGAYLQENPRLGSFLGWLLCFMASMLGLVLADNALLLFICWELTTVSSFFLIGHDSQKEEARQAALRALMVTALGGQALLLGLLLMGWVAGTLTLSELPTAGPALREGPLALAILLLVLAGAFTKSAQVPFHFWLPSAMAAPTPASAYLHAATMVKAGVYLLARLSPVLGGTPVWQGALVSVGLVTMVGGALLTFAHTDLKQILAYATVSVLGTLVLLLGLGTPGAAQALVVFLTAHALYKGALFLVAGAVDHAVGTRELPLLGGLRKAMPFTAAAAGLAALSMAGLPPLWGFIGKELVYGAAGLAPGGWGLALGATAGFTFLVGSALRVGLLPFFGPPGERGPKAHESSPALWGPPLVLALCAVGLGLVPGWLQPLLEGAARAIAGPGDTPLDLALWHGLTPALGLSAVSLVLGITAYTQRERLRRALVALRLERWGPSRLYTLGVAGLRRCADFLTDQFQSGSLHRYTFLTVAVTAGLLALPLLFRMGIPSGLKRDLHLHEAAVLAILVLATALAVKTRSVLTAIMALSVVGLTESFVYVLLGAPDLALTQVVVQTLTVILFALVFSRFPVKPTGGRSRLQDAALSLAAGGLISWALLHASVLPPQTRLADAYTSRSEPEAHGRNAVNTIIVDFRALDTLGETTVLATASLGVYLLFGPSRRRKPA</sequence>
<feature type="transmembrane region" description="Helical" evidence="10">
    <location>
        <begin position="6"/>
        <end position="23"/>
    </location>
</feature>
<feature type="transmembrane region" description="Helical" evidence="10">
    <location>
        <begin position="448"/>
        <end position="470"/>
    </location>
</feature>
<keyword evidence="8 10" id="KW-0472">Membrane</keyword>
<evidence type="ECO:0000259" key="14">
    <source>
        <dbReference type="Pfam" id="PF20501"/>
    </source>
</evidence>
<feature type="transmembrane region" description="Helical" evidence="10">
    <location>
        <begin position="564"/>
        <end position="582"/>
    </location>
</feature>
<feature type="transmembrane region" description="Helical" evidence="10">
    <location>
        <begin position="736"/>
        <end position="754"/>
    </location>
</feature>
<dbReference type="InterPro" id="IPR050616">
    <property type="entry name" value="CPA3_Na-H_Antiporter_A"/>
</dbReference>
<keyword evidence="5 9" id="KW-0812">Transmembrane</keyword>
<feature type="transmembrane region" description="Helical" evidence="10">
    <location>
        <begin position="77"/>
        <end position="99"/>
    </location>
</feature>
<dbReference type="Pfam" id="PF20501">
    <property type="entry name" value="MbhE"/>
    <property type="match status" value="1"/>
</dbReference>
<feature type="transmembrane region" description="Helical" evidence="10">
    <location>
        <begin position="490"/>
        <end position="514"/>
    </location>
</feature>
<evidence type="ECO:0000256" key="9">
    <source>
        <dbReference type="RuleBase" id="RU000320"/>
    </source>
</evidence>
<feature type="transmembrane region" description="Helical" evidence="10">
    <location>
        <begin position="130"/>
        <end position="147"/>
    </location>
</feature>
<keyword evidence="4" id="KW-1003">Cell membrane</keyword>
<evidence type="ECO:0000256" key="1">
    <source>
        <dbReference type="ARBA" id="ARBA00004651"/>
    </source>
</evidence>
<evidence type="ECO:0000256" key="3">
    <source>
        <dbReference type="ARBA" id="ARBA00022449"/>
    </source>
</evidence>
<feature type="transmembrane region" description="Helical" evidence="10">
    <location>
        <begin position="270"/>
        <end position="291"/>
    </location>
</feature>
<feature type="domain" description="MrpA C-terminal/MbhE" evidence="14">
    <location>
        <begin position="676"/>
        <end position="761"/>
    </location>
</feature>
<dbReference type="InterPro" id="IPR042106">
    <property type="entry name" value="Nuo/plastoQ_OxRdtase_6_NuoJ"/>
</dbReference>
<feature type="domain" description="MrpA C-terminal/MbhD" evidence="13">
    <location>
        <begin position="604"/>
        <end position="667"/>
    </location>
</feature>
<evidence type="ECO:0000256" key="5">
    <source>
        <dbReference type="ARBA" id="ARBA00022692"/>
    </source>
</evidence>
<reference evidence="16" key="1">
    <citation type="submission" date="2016-10" db="EMBL/GenBank/DDBJ databases">
        <authorList>
            <person name="Varghese N."/>
            <person name="Submissions S."/>
        </authorList>
    </citation>
    <scope>NUCLEOTIDE SEQUENCE [LARGE SCALE GENOMIC DNA]</scope>
    <source>
        <strain evidence="16">DSM 17044</strain>
    </source>
</reference>
<organism evidence="15 16">
    <name type="scientific">Stigmatella aurantiaca</name>
    <dbReference type="NCBI Taxonomy" id="41"/>
    <lineage>
        <taxon>Bacteria</taxon>
        <taxon>Pseudomonadati</taxon>
        <taxon>Myxococcota</taxon>
        <taxon>Myxococcia</taxon>
        <taxon>Myxococcales</taxon>
        <taxon>Cystobacterineae</taxon>
        <taxon>Archangiaceae</taxon>
        <taxon>Stigmatella</taxon>
    </lineage>
</organism>
<evidence type="ECO:0000259" key="11">
    <source>
        <dbReference type="Pfam" id="PF00361"/>
    </source>
</evidence>
<feature type="transmembrane region" description="Helical" evidence="10">
    <location>
        <begin position="406"/>
        <end position="427"/>
    </location>
</feature>
<dbReference type="InterPro" id="IPR001750">
    <property type="entry name" value="ND/Mrp_TM"/>
</dbReference>
<dbReference type="Gene3D" id="1.20.120.1200">
    <property type="entry name" value="NADH-ubiquinone/plastoquinone oxidoreductase chain 6, subunit NuoJ"/>
    <property type="match status" value="1"/>
</dbReference>
<dbReference type="Proteomes" id="UP000182719">
    <property type="component" value="Unassembled WGS sequence"/>
</dbReference>
<dbReference type="PANTHER" id="PTHR43373">
    <property type="entry name" value="NA(+)/H(+) ANTIPORTER SUBUNIT"/>
    <property type="match status" value="1"/>
</dbReference>
<feature type="transmembrane region" description="Helical" evidence="10">
    <location>
        <begin position="645"/>
        <end position="668"/>
    </location>
</feature>
<dbReference type="PRINTS" id="PR01434">
    <property type="entry name" value="NADHDHGNASE5"/>
</dbReference>
<accession>A0A1H7PDX3</accession>
<feature type="transmembrane region" description="Helical" evidence="10">
    <location>
        <begin position="205"/>
        <end position="230"/>
    </location>
</feature>
<feature type="domain" description="NADH:quinone oxidoreductase/Mrp antiporter transmembrane" evidence="11">
    <location>
        <begin position="126"/>
        <end position="409"/>
    </location>
</feature>
<feature type="transmembrane region" description="Helical" evidence="10">
    <location>
        <begin position="106"/>
        <end position="124"/>
    </location>
</feature>
<feature type="transmembrane region" description="Helical" evidence="10">
    <location>
        <begin position="324"/>
        <end position="346"/>
    </location>
</feature>
<comment type="subcellular location">
    <subcellularLocation>
        <location evidence="1">Cell membrane</location>
        <topology evidence="1">Multi-pass membrane protein</topology>
    </subcellularLocation>
    <subcellularLocation>
        <location evidence="9">Membrane</location>
        <topology evidence="9">Multi-pass membrane protein</topology>
    </subcellularLocation>
</comment>